<dbReference type="AlphaFoldDB" id="A0A8J6HR78"/>
<name>A0A8J6HR78_TENMO</name>
<dbReference type="InterPro" id="IPR050314">
    <property type="entry name" value="Glycosyl_Hydrlase_18"/>
</dbReference>
<dbReference type="Gene3D" id="3.10.50.10">
    <property type="match status" value="1"/>
</dbReference>
<protein>
    <recommendedName>
        <fullName evidence="7">GH18 domain-containing protein</fullName>
    </recommendedName>
</protein>
<evidence type="ECO:0000256" key="4">
    <source>
        <dbReference type="RuleBase" id="RU000489"/>
    </source>
</evidence>
<dbReference type="InterPro" id="IPR001579">
    <property type="entry name" value="Glyco_hydro_18_chit_AS"/>
</dbReference>
<dbReference type="SMART" id="SM00636">
    <property type="entry name" value="Glyco_18"/>
    <property type="match status" value="1"/>
</dbReference>
<dbReference type="GO" id="GO:0008061">
    <property type="term" value="F:chitin binding"/>
    <property type="evidence" value="ECO:0007669"/>
    <property type="project" value="InterPro"/>
</dbReference>
<evidence type="ECO:0000256" key="5">
    <source>
        <dbReference type="RuleBase" id="RU004453"/>
    </source>
</evidence>
<keyword evidence="6" id="KW-0732">Signal</keyword>
<reference evidence="8" key="2">
    <citation type="submission" date="2021-08" db="EMBL/GenBank/DDBJ databases">
        <authorList>
            <person name="Eriksson T."/>
        </authorList>
    </citation>
    <scope>NUCLEOTIDE SEQUENCE</scope>
    <source>
        <strain evidence="8">Stoneville</strain>
        <tissue evidence="8">Whole head</tissue>
    </source>
</reference>
<evidence type="ECO:0000256" key="1">
    <source>
        <dbReference type="ARBA" id="ARBA00022801"/>
    </source>
</evidence>
<keyword evidence="1 4" id="KW-0378">Hydrolase</keyword>
<dbReference type="PROSITE" id="PS51910">
    <property type="entry name" value="GH18_2"/>
    <property type="match status" value="1"/>
</dbReference>
<dbReference type="GO" id="GO:0005975">
    <property type="term" value="P:carbohydrate metabolic process"/>
    <property type="evidence" value="ECO:0007669"/>
    <property type="project" value="InterPro"/>
</dbReference>
<evidence type="ECO:0000256" key="3">
    <source>
        <dbReference type="ARBA" id="ARBA00023295"/>
    </source>
</evidence>
<evidence type="ECO:0000256" key="2">
    <source>
        <dbReference type="ARBA" id="ARBA00023157"/>
    </source>
</evidence>
<dbReference type="SUPFAM" id="SSF54556">
    <property type="entry name" value="Chitinase insertion domain"/>
    <property type="match status" value="1"/>
</dbReference>
<gene>
    <name evidence="8" type="ORF">GEV33_003562</name>
</gene>
<dbReference type="GO" id="GO:0005576">
    <property type="term" value="C:extracellular region"/>
    <property type="evidence" value="ECO:0007669"/>
    <property type="project" value="TreeGrafter"/>
</dbReference>
<reference evidence="8" key="1">
    <citation type="journal article" date="2020" name="J Insects Food Feed">
        <title>The yellow mealworm (Tenebrio molitor) genome: a resource for the emerging insects as food and feed industry.</title>
        <authorList>
            <person name="Eriksson T."/>
            <person name="Andere A."/>
            <person name="Kelstrup H."/>
            <person name="Emery V."/>
            <person name="Picard C."/>
        </authorList>
    </citation>
    <scope>NUCLEOTIDE SEQUENCE</scope>
    <source>
        <strain evidence="8">Stoneville</strain>
        <tissue evidence="8">Whole head</tissue>
    </source>
</reference>
<organism evidence="8 9">
    <name type="scientific">Tenebrio molitor</name>
    <name type="common">Yellow mealworm beetle</name>
    <dbReference type="NCBI Taxonomy" id="7067"/>
    <lineage>
        <taxon>Eukaryota</taxon>
        <taxon>Metazoa</taxon>
        <taxon>Ecdysozoa</taxon>
        <taxon>Arthropoda</taxon>
        <taxon>Hexapoda</taxon>
        <taxon>Insecta</taxon>
        <taxon>Pterygota</taxon>
        <taxon>Neoptera</taxon>
        <taxon>Endopterygota</taxon>
        <taxon>Coleoptera</taxon>
        <taxon>Polyphaga</taxon>
        <taxon>Cucujiformia</taxon>
        <taxon>Tenebrionidae</taxon>
        <taxon>Tenebrio</taxon>
    </lineage>
</organism>
<dbReference type="GO" id="GO:0004568">
    <property type="term" value="F:chitinase activity"/>
    <property type="evidence" value="ECO:0007669"/>
    <property type="project" value="TreeGrafter"/>
</dbReference>
<dbReference type="SUPFAM" id="SSF51445">
    <property type="entry name" value="(Trans)glycosidases"/>
    <property type="match status" value="1"/>
</dbReference>
<sequence>MISKLILAVFVANFLLHSTLGAINKIICYYESWTNQSHFPPDDIDVSICTHVNFAFLRLNDDGNFRFDDGADDSVLQKFGSLKSTNPDVKLLITLGGWTEDSMAFSHVAADPHKKSTLASTLIHYMQTYNLDGIDIDWEYPGQNGGTPDDKENFVDLLSVVRKALDDNGGGVITVAVSANPDPDSYNVNAISKVVDAIIVMTFDYHGTQDDKTTGENSPLYASSADTDPNANCDASINNWLNSGADPSKLILGLGFYGHVFELTDPEQHALGSPANGANADYTSYYEICQLTDGWTEEWDDEQEVPYKYSNTQWIGYDNSQSIKLKVEYAKSRNLGGVMMWAVNDDDKDAACGEKNPLLQAIKDNL</sequence>
<dbReference type="Proteomes" id="UP000719412">
    <property type="component" value="Unassembled WGS sequence"/>
</dbReference>
<evidence type="ECO:0000313" key="9">
    <source>
        <dbReference type="Proteomes" id="UP000719412"/>
    </source>
</evidence>
<comment type="similarity">
    <text evidence="5">Belongs to the glycosyl hydrolase 18 family.</text>
</comment>
<dbReference type="PANTHER" id="PTHR11177">
    <property type="entry name" value="CHITINASE"/>
    <property type="match status" value="1"/>
</dbReference>
<dbReference type="FunFam" id="3.10.50.10:FF:000001">
    <property type="entry name" value="Chitinase 3-like 1"/>
    <property type="match status" value="1"/>
</dbReference>
<dbReference type="PROSITE" id="PS01095">
    <property type="entry name" value="GH18_1"/>
    <property type="match status" value="1"/>
</dbReference>
<dbReference type="InterPro" id="IPR001223">
    <property type="entry name" value="Glyco_hydro18_cat"/>
</dbReference>
<feature type="chain" id="PRO_5035293466" description="GH18 domain-containing protein" evidence="6">
    <location>
        <begin position="22"/>
        <end position="366"/>
    </location>
</feature>
<evidence type="ECO:0000313" key="8">
    <source>
        <dbReference type="EMBL" id="KAH0819229.1"/>
    </source>
</evidence>
<dbReference type="InterPro" id="IPR011583">
    <property type="entry name" value="Chitinase_II/V-like_cat"/>
</dbReference>
<dbReference type="GO" id="GO:0006032">
    <property type="term" value="P:chitin catabolic process"/>
    <property type="evidence" value="ECO:0007669"/>
    <property type="project" value="TreeGrafter"/>
</dbReference>
<proteinExistence type="inferred from homology"/>
<dbReference type="Pfam" id="PF00704">
    <property type="entry name" value="Glyco_hydro_18"/>
    <property type="match status" value="1"/>
</dbReference>
<evidence type="ECO:0000256" key="6">
    <source>
        <dbReference type="SAM" id="SignalP"/>
    </source>
</evidence>
<accession>A0A8J6HR78</accession>
<keyword evidence="3 4" id="KW-0326">Glycosidase</keyword>
<evidence type="ECO:0000259" key="7">
    <source>
        <dbReference type="PROSITE" id="PS51910"/>
    </source>
</evidence>
<keyword evidence="2" id="KW-1015">Disulfide bond</keyword>
<dbReference type="InterPro" id="IPR029070">
    <property type="entry name" value="Chitinase_insertion_sf"/>
</dbReference>
<comment type="caution">
    <text evidence="8">The sequence shown here is derived from an EMBL/GenBank/DDBJ whole genome shotgun (WGS) entry which is preliminary data.</text>
</comment>
<dbReference type="InterPro" id="IPR017853">
    <property type="entry name" value="GH"/>
</dbReference>
<feature type="domain" description="GH18" evidence="7">
    <location>
        <begin position="24"/>
        <end position="366"/>
    </location>
</feature>
<dbReference type="PANTHER" id="PTHR11177:SF360">
    <property type="entry name" value="CHITINASE 4-RELATED"/>
    <property type="match status" value="1"/>
</dbReference>
<dbReference type="Gene3D" id="3.20.20.80">
    <property type="entry name" value="Glycosidases"/>
    <property type="match status" value="1"/>
</dbReference>
<feature type="signal peptide" evidence="6">
    <location>
        <begin position="1"/>
        <end position="21"/>
    </location>
</feature>
<dbReference type="EMBL" id="JABDTM020015155">
    <property type="protein sequence ID" value="KAH0819229.1"/>
    <property type="molecule type" value="Genomic_DNA"/>
</dbReference>
<keyword evidence="9" id="KW-1185">Reference proteome</keyword>